<evidence type="ECO:0000313" key="1">
    <source>
        <dbReference type="EMBL" id="KAK8533034.1"/>
    </source>
</evidence>
<organism evidence="1 2">
    <name type="scientific">Hibiscus sabdariffa</name>
    <name type="common">roselle</name>
    <dbReference type="NCBI Taxonomy" id="183260"/>
    <lineage>
        <taxon>Eukaryota</taxon>
        <taxon>Viridiplantae</taxon>
        <taxon>Streptophyta</taxon>
        <taxon>Embryophyta</taxon>
        <taxon>Tracheophyta</taxon>
        <taxon>Spermatophyta</taxon>
        <taxon>Magnoliopsida</taxon>
        <taxon>eudicotyledons</taxon>
        <taxon>Gunneridae</taxon>
        <taxon>Pentapetalae</taxon>
        <taxon>rosids</taxon>
        <taxon>malvids</taxon>
        <taxon>Malvales</taxon>
        <taxon>Malvaceae</taxon>
        <taxon>Malvoideae</taxon>
        <taxon>Hibiscus</taxon>
    </lineage>
</organism>
<evidence type="ECO:0000313" key="2">
    <source>
        <dbReference type="Proteomes" id="UP001472677"/>
    </source>
</evidence>
<evidence type="ECO:0008006" key="3">
    <source>
        <dbReference type="Google" id="ProtNLM"/>
    </source>
</evidence>
<name>A0ABR2D9G2_9ROSI</name>
<sequence>MYHAPAFSSTPQWTLPNPNFVKINCDAFYDVSIGRGIVTIIRDEFGCVIGGNTKVFLVPSAAVAEAITVRQYHVSFFLVHIAKRSTGSLRLYELLLVLVNLILPLN</sequence>
<dbReference type="EMBL" id="JBBPBM010000033">
    <property type="protein sequence ID" value="KAK8533034.1"/>
    <property type="molecule type" value="Genomic_DNA"/>
</dbReference>
<dbReference type="Proteomes" id="UP001472677">
    <property type="component" value="Unassembled WGS sequence"/>
</dbReference>
<protein>
    <recommendedName>
        <fullName evidence="3">RNase H type-1 domain-containing protein</fullName>
    </recommendedName>
</protein>
<proteinExistence type="predicted"/>
<keyword evidence="2" id="KW-1185">Reference proteome</keyword>
<accession>A0ABR2D9G2</accession>
<gene>
    <name evidence="1" type="ORF">V6N12_076315</name>
</gene>
<reference evidence="1 2" key="1">
    <citation type="journal article" date="2024" name="G3 (Bethesda)">
        <title>Genome assembly of Hibiscus sabdariffa L. provides insights into metabolisms of medicinal natural products.</title>
        <authorList>
            <person name="Kim T."/>
        </authorList>
    </citation>
    <scope>NUCLEOTIDE SEQUENCE [LARGE SCALE GENOMIC DNA]</scope>
    <source>
        <strain evidence="1">TK-2024</strain>
        <tissue evidence="1">Old leaves</tissue>
    </source>
</reference>
<comment type="caution">
    <text evidence="1">The sequence shown here is derived from an EMBL/GenBank/DDBJ whole genome shotgun (WGS) entry which is preliminary data.</text>
</comment>